<dbReference type="InterPro" id="IPR052354">
    <property type="entry name" value="Cell_Wall_Dynamics_Protein"/>
</dbReference>
<dbReference type="AlphaFoldDB" id="A0A545T6F1"/>
<dbReference type="OrthoDB" id="1523598at2"/>
<evidence type="ECO:0000313" key="2">
    <source>
        <dbReference type="EMBL" id="TQV72807.1"/>
    </source>
</evidence>
<dbReference type="Gene3D" id="2.30.30.40">
    <property type="entry name" value="SH3 Domains"/>
    <property type="match status" value="3"/>
</dbReference>
<dbReference type="InterPro" id="IPR024408">
    <property type="entry name" value="Muramidase"/>
</dbReference>
<name>A0A545T6F1_9GAMM</name>
<dbReference type="Pfam" id="PF11860">
    <property type="entry name" value="Muramidase"/>
    <property type="match status" value="1"/>
</dbReference>
<dbReference type="PANTHER" id="PTHR34408:SF1">
    <property type="entry name" value="GLYCOSYL HYDROLASE FAMILY 19 DOMAIN-CONTAINING PROTEIN HI_1415"/>
    <property type="match status" value="1"/>
</dbReference>
<dbReference type="EMBL" id="VIKR01000004">
    <property type="protein sequence ID" value="TQV72807.1"/>
    <property type="molecule type" value="Genomic_DNA"/>
</dbReference>
<comment type="caution">
    <text evidence="2">The sequence shown here is derived from an EMBL/GenBank/DDBJ whole genome shotgun (WGS) entry which is preliminary data.</text>
</comment>
<gene>
    <name evidence="2" type="ORF">FLL45_15165</name>
</gene>
<dbReference type="InterPro" id="IPR003646">
    <property type="entry name" value="SH3-like_bac-type"/>
</dbReference>
<dbReference type="PANTHER" id="PTHR34408">
    <property type="entry name" value="FAMILY PROTEIN, PUTATIVE-RELATED"/>
    <property type="match status" value="1"/>
</dbReference>
<sequence length="451" mass="51195">MLGTITASRLNVRSQPDQHSNKLGEIVKGTVVNILAQKNGWYEILYNKLPGFLFGQYVDLRDDSITQAGIITARLLNIRERPDTSSPILGTLGKGSKIDVISSNQNWVEFSFKESSAYLARDYVELHLQESLSFGKVTVQLLNVRQSPSLSAPVIGQVKLDDKLEIISSVGEWLEIRFNKINGFAAAQYINTNTDEEIPPTIPIGPNQIEEEPERPAVSRESVNDGFEPTKLISEVGGPEERKVAATWNRYGALLEDLSQDKQIDVACTVAVLCVESSGRGFSSANNDRMIIRFENHKFWKYWGKQDPEKFRRHFRYNSGKAWTGHQWRADSQAEWQSFHGRQNAEWEVLDFARSIDNDAALLSISMGAPQIMGFHYQAIGYQSVQEMFDDFNAGIKAHIEGLFNFMSPAMIQHLQRLKFESFAGLYNGSGQKKKYGRWIKNHYDAFKRRQ</sequence>
<protein>
    <submittedName>
        <fullName evidence="2">DUF3380 domain-containing protein</fullName>
    </submittedName>
</protein>
<proteinExistence type="predicted"/>
<evidence type="ECO:0000313" key="3">
    <source>
        <dbReference type="Proteomes" id="UP000317839"/>
    </source>
</evidence>
<organism evidence="2 3">
    <name type="scientific">Aliikangiella marina</name>
    <dbReference type="NCBI Taxonomy" id="1712262"/>
    <lineage>
        <taxon>Bacteria</taxon>
        <taxon>Pseudomonadati</taxon>
        <taxon>Pseudomonadota</taxon>
        <taxon>Gammaproteobacteria</taxon>
        <taxon>Oceanospirillales</taxon>
        <taxon>Pleioneaceae</taxon>
        <taxon>Aliikangiella</taxon>
    </lineage>
</organism>
<dbReference type="PROSITE" id="PS51781">
    <property type="entry name" value="SH3B"/>
    <property type="match status" value="3"/>
</dbReference>
<dbReference type="SMART" id="SM00287">
    <property type="entry name" value="SH3b"/>
    <property type="match status" value="3"/>
</dbReference>
<reference evidence="2 3" key="1">
    <citation type="submission" date="2019-06" db="EMBL/GenBank/DDBJ databases">
        <title>Draft genome of Aliikangiella marina GYP-15.</title>
        <authorList>
            <person name="Wang G."/>
        </authorList>
    </citation>
    <scope>NUCLEOTIDE SEQUENCE [LARGE SCALE GENOMIC DNA]</scope>
    <source>
        <strain evidence="2 3">GYP-15</strain>
    </source>
</reference>
<accession>A0A545T6F1</accession>
<feature type="domain" description="SH3b" evidence="1">
    <location>
        <begin position="1"/>
        <end position="62"/>
    </location>
</feature>
<dbReference type="RefSeq" id="WP_142942918.1">
    <property type="nucleotide sequence ID" value="NZ_VIKR01000004.1"/>
</dbReference>
<dbReference type="Proteomes" id="UP000317839">
    <property type="component" value="Unassembled WGS sequence"/>
</dbReference>
<feature type="domain" description="SH3b" evidence="1">
    <location>
        <begin position="66"/>
        <end position="128"/>
    </location>
</feature>
<feature type="domain" description="SH3b" evidence="1">
    <location>
        <begin position="132"/>
        <end position="194"/>
    </location>
</feature>
<keyword evidence="3" id="KW-1185">Reference proteome</keyword>
<dbReference type="Pfam" id="PF08239">
    <property type="entry name" value="SH3_3"/>
    <property type="match status" value="3"/>
</dbReference>
<evidence type="ECO:0000259" key="1">
    <source>
        <dbReference type="PROSITE" id="PS51781"/>
    </source>
</evidence>